<sequence>MPEWKLYKPFEAAIRKRAYISQSLGSTPVEEFAKDTVAAAILRKDQPAWFSSGRVWPSCIISRFVSEMLSSTEFHLLNSSTTLILIPLHCAIGFTSLFVLTRVVILIFTLENLICHKTSLHA</sequence>
<organism evidence="2 3">
    <name type="scientific">Linum trigynum</name>
    <dbReference type="NCBI Taxonomy" id="586398"/>
    <lineage>
        <taxon>Eukaryota</taxon>
        <taxon>Viridiplantae</taxon>
        <taxon>Streptophyta</taxon>
        <taxon>Embryophyta</taxon>
        <taxon>Tracheophyta</taxon>
        <taxon>Spermatophyta</taxon>
        <taxon>Magnoliopsida</taxon>
        <taxon>eudicotyledons</taxon>
        <taxon>Gunneridae</taxon>
        <taxon>Pentapetalae</taxon>
        <taxon>rosids</taxon>
        <taxon>fabids</taxon>
        <taxon>Malpighiales</taxon>
        <taxon>Linaceae</taxon>
        <taxon>Linum</taxon>
    </lineage>
</organism>
<evidence type="ECO:0000313" key="2">
    <source>
        <dbReference type="EMBL" id="CAL1408950.1"/>
    </source>
</evidence>
<protein>
    <submittedName>
        <fullName evidence="2">Uncharacterized protein</fullName>
    </submittedName>
</protein>
<evidence type="ECO:0000313" key="3">
    <source>
        <dbReference type="Proteomes" id="UP001497516"/>
    </source>
</evidence>
<dbReference type="AlphaFoldDB" id="A0AAV2GHL3"/>
<keyword evidence="1" id="KW-0472">Membrane</keyword>
<keyword evidence="1" id="KW-0812">Transmembrane</keyword>
<keyword evidence="1" id="KW-1133">Transmembrane helix</keyword>
<keyword evidence="3" id="KW-1185">Reference proteome</keyword>
<feature type="transmembrane region" description="Helical" evidence="1">
    <location>
        <begin position="84"/>
        <end position="110"/>
    </location>
</feature>
<dbReference type="EMBL" id="OZ034821">
    <property type="protein sequence ID" value="CAL1408950.1"/>
    <property type="molecule type" value="Genomic_DNA"/>
</dbReference>
<accession>A0AAV2GHL3</accession>
<gene>
    <name evidence="2" type="ORF">LTRI10_LOCUS48501</name>
</gene>
<name>A0AAV2GHL3_9ROSI</name>
<dbReference type="Proteomes" id="UP001497516">
    <property type="component" value="Chromosome 8"/>
</dbReference>
<proteinExistence type="predicted"/>
<evidence type="ECO:0000256" key="1">
    <source>
        <dbReference type="SAM" id="Phobius"/>
    </source>
</evidence>
<reference evidence="2 3" key="1">
    <citation type="submission" date="2024-04" db="EMBL/GenBank/DDBJ databases">
        <authorList>
            <person name="Fracassetti M."/>
        </authorList>
    </citation>
    <scope>NUCLEOTIDE SEQUENCE [LARGE SCALE GENOMIC DNA]</scope>
</reference>